<accession>A0A6A5Y4R0</accession>
<feature type="region of interest" description="Disordered" evidence="1">
    <location>
        <begin position="265"/>
        <end position="287"/>
    </location>
</feature>
<sequence length="287" mass="33365">MCKFILVIHLCGHRSLLTTAKFTKLCDTALNIRLIQGLDGPPASCYPLPEDCYSNDMVAHANVDLGPCDACEDDAHWERDCRTIAELDAKVRSLLVCIADVQGPLQRAFTNPESKIFARIPSKTLRRYLESASIEFTFGDMFDDSLQQVWDSLNQLQGILQQDYPREVVSHLVSHIHRMIADMEIRLAFLHEIMKELDKDDLYEMNTRRRLTHLCHELCKSIGLDDSIEFPIINRIEQERPHDCLNTVDRYTEYDFLQGRRRHQRANAEKNRVRRADRKSWYETPST</sequence>
<organism evidence="2 3">
    <name type="scientific">Aaosphaeria arxii CBS 175.79</name>
    <dbReference type="NCBI Taxonomy" id="1450172"/>
    <lineage>
        <taxon>Eukaryota</taxon>
        <taxon>Fungi</taxon>
        <taxon>Dikarya</taxon>
        <taxon>Ascomycota</taxon>
        <taxon>Pezizomycotina</taxon>
        <taxon>Dothideomycetes</taxon>
        <taxon>Pleosporomycetidae</taxon>
        <taxon>Pleosporales</taxon>
        <taxon>Pleosporales incertae sedis</taxon>
        <taxon>Aaosphaeria</taxon>
    </lineage>
</organism>
<evidence type="ECO:0000313" key="2">
    <source>
        <dbReference type="EMBL" id="KAF2019780.1"/>
    </source>
</evidence>
<dbReference type="OrthoDB" id="3801290at2759"/>
<dbReference type="RefSeq" id="XP_033388119.1">
    <property type="nucleotide sequence ID" value="XM_033525763.1"/>
</dbReference>
<keyword evidence="3" id="KW-1185">Reference proteome</keyword>
<dbReference type="Proteomes" id="UP000799778">
    <property type="component" value="Unassembled WGS sequence"/>
</dbReference>
<dbReference type="AlphaFoldDB" id="A0A6A5Y4R0"/>
<evidence type="ECO:0000256" key="1">
    <source>
        <dbReference type="SAM" id="MobiDB-lite"/>
    </source>
</evidence>
<reference evidence="2" key="1">
    <citation type="journal article" date="2020" name="Stud. Mycol.">
        <title>101 Dothideomycetes genomes: a test case for predicting lifestyles and emergence of pathogens.</title>
        <authorList>
            <person name="Haridas S."/>
            <person name="Albert R."/>
            <person name="Binder M."/>
            <person name="Bloem J."/>
            <person name="Labutti K."/>
            <person name="Salamov A."/>
            <person name="Andreopoulos B."/>
            <person name="Baker S."/>
            <person name="Barry K."/>
            <person name="Bills G."/>
            <person name="Bluhm B."/>
            <person name="Cannon C."/>
            <person name="Castanera R."/>
            <person name="Culley D."/>
            <person name="Daum C."/>
            <person name="Ezra D."/>
            <person name="Gonzalez J."/>
            <person name="Henrissat B."/>
            <person name="Kuo A."/>
            <person name="Liang C."/>
            <person name="Lipzen A."/>
            <person name="Lutzoni F."/>
            <person name="Magnuson J."/>
            <person name="Mondo S."/>
            <person name="Nolan M."/>
            <person name="Ohm R."/>
            <person name="Pangilinan J."/>
            <person name="Park H.-J."/>
            <person name="Ramirez L."/>
            <person name="Alfaro M."/>
            <person name="Sun H."/>
            <person name="Tritt A."/>
            <person name="Yoshinaga Y."/>
            <person name="Zwiers L.-H."/>
            <person name="Turgeon B."/>
            <person name="Goodwin S."/>
            <person name="Spatafora J."/>
            <person name="Crous P."/>
            <person name="Grigoriev I."/>
        </authorList>
    </citation>
    <scope>NUCLEOTIDE SEQUENCE</scope>
    <source>
        <strain evidence="2">CBS 175.79</strain>
    </source>
</reference>
<gene>
    <name evidence="2" type="ORF">BU24DRAFT_406402</name>
</gene>
<evidence type="ECO:0000313" key="3">
    <source>
        <dbReference type="Proteomes" id="UP000799778"/>
    </source>
</evidence>
<protein>
    <submittedName>
        <fullName evidence="2">Uncharacterized protein</fullName>
    </submittedName>
</protein>
<dbReference type="EMBL" id="ML978067">
    <property type="protein sequence ID" value="KAF2019780.1"/>
    <property type="molecule type" value="Genomic_DNA"/>
</dbReference>
<proteinExistence type="predicted"/>
<name>A0A6A5Y4R0_9PLEO</name>
<dbReference type="GeneID" id="54283160"/>